<protein>
    <recommendedName>
        <fullName evidence="2">Sulfur reduction protein DsrE</fullName>
    </recommendedName>
</protein>
<sequence>MSGHLLIETRGPWSGGRGCAAFVRDAAALADGGHRTRLFLLQEGVLGALPGVLPELADYLRTGGQLLVDRYSFRQRGLEEKQLVEGGRLVDMDEIADSVLDASVKVVWH</sequence>
<dbReference type="AlphaFoldDB" id="A0AB33KI72"/>
<organism evidence="1">
    <name type="scientific">Streptomyces sp. CMC78</name>
    <dbReference type="NCBI Taxonomy" id="3231512"/>
    <lineage>
        <taxon>Bacteria</taxon>
        <taxon>Bacillati</taxon>
        <taxon>Actinomycetota</taxon>
        <taxon>Actinomycetes</taxon>
        <taxon>Kitasatosporales</taxon>
        <taxon>Streptomycetaceae</taxon>
        <taxon>Streptomyces</taxon>
    </lineage>
</organism>
<accession>A0AB33KI72</accession>
<dbReference type="KEGG" id="stcm:SCMC78_32660"/>
<gene>
    <name evidence="1" type="ORF">SCMC78_32660</name>
</gene>
<dbReference type="InterPro" id="IPR027396">
    <property type="entry name" value="DsrEFH-like"/>
</dbReference>
<name>A0AB33KI72_9ACTN</name>
<evidence type="ECO:0008006" key="2">
    <source>
        <dbReference type="Google" id="ProtNLM"/>
    </source>
</evidence>
<dbReference type="Gene3D" id="3.40.1260.10">
    <property type="entry name" value="DsrEFH-like"/>
    <property type="match status" value="1"/>
</dbReference>
<evidence type="ECO:0000313" key="1">
    <source>
        <dbReference type="EMBL" id="BFP53459.1"/>
    </source>
</evidence>
<dbReference type="RefSeq" id="WP_030633611.1">
    <property type="nucleotide sequence ID" value="NZ_AP035884.1"/>
</dbReference>
<proteinExistence type="predicted"/>
<reference evidence="1" key="1">
    <citation type="submission" date="2024-07" db="EMBL/GenBank/DDBJ databases">
        <title>Complete genome sequences of cellulolytic bacteria, Kitasatospora sp. CMC57 and Streptomyces sp. CMC78, isolated from Japanese agricultural soil.</title>
        <authorList>
            <person name="Hashimoto T."/>
            <person name="Ito M."/>
            <person name="Iwamoto M."/>
            <person name="Fukahori D."/>
            <person name="Shoda T."/>
            <person name="Sakoda M."/>
            <person name="Morohoshi T."/>
            <person name="Mitsuboshi M."/>
            <person name="Nishizawa T."/>
        </authorList>
    </citation>
    <scope>NUCLEOTIDE SEQUENCE</scope>
    <source>
        <strain evidence="1">CMC78</strain>
    </source>
</reference>
<dbReference type="SUPFAM" id="SSF75169">
    <property type="entry name" value="DsrEFH-like"/>
    <property type="match status" value="1"/>
</dbReference>
<dbReference type="EMBL" id="AP035884">
    <property type="protein sequence ID" value="BFP53459.1"/>
    <property type="molecule type" value="Genomic_DNA"/>
</dbReference>